<evidence type="ECO:0000313" key="5">
    <source>
        <dbReference type="Proteomes" id="UP000189229"/>
    </source>
</evidence>
<name>A0A1V3XA40_MYCKA</name>
<gene>
    <name evidence="4" type="ORF">BZL30_4149</name>
</gene>
<dbReference type="EMBL" id="MVBM01000003">
    <property type="protein sequence ID" value="OOK75997.1"/>
    <property type="molecule type" value="Genomic_DNA"/>
</dbReference>
<dbReference type="InterPro" id="IPR006015">
    <property type="entry name" value="Universal_stress_UspA"/>
</dbReference>
<reference evidence="4 5" key="1">
    <citation type="submission" date="2017-02" db="EMBL/GenBank/DDBJ databases">
        <title>Complete genome sequences of Mycobacterium kansasii strains isolated from rhesus macaques.</title>
        <authorList>
            <person name="Panda A."/>
            <person name="Nagaraj S."/>
            <person name="Zhao X."/>
            <person name="Tettelin H."/>
            <person name="Detolla L.J."/>
        </authorList>
    </citation>
    <scope>NUCLEOTIDE SEQUENCE [LARGE SCALE GENOMIC DNA]</scope>
    <source>
        <strain evidence="4 5">11-3813</strain>
    </source>
</reference>
<dbReference type="Pfam" id="PF00582">
    <property type="entry name" value="Usp"/>
    <property type="match status" value="2"/>
</dbReference>
<evidence type="ECO:0000256" key="1">
    <source>
        <dbReference type="ARBA" id="ARBA00008791"/>
    </source>
</evidence>
<dbReference type="PANTHER" id="PTHR46268:SF6">
    <property type="entry name" value="UNIVERSAL STRESS PROTEIN UP12"/>
    <property type="match status" value="1"/>
</dbReference>
<feature type="domain" description="UspA" evidence="3">
    <location>
        <begin position="100"/>
        <end position="187"/>
    </location>
</feature>
<dbReference type="InterPro" id="IPR006016">
    <property type="entry name" value="UspA"/>
</dbReference>
<dbReference type="SUPFAM" id="SSF52402">
    <property type="entry name" value="Adenine nucleotide alpha hydrolases-like"/>
    <property type="match status" value="2"/>
</dbReference>
<evidence type="ECO:0000259" key="3">
    <source>
        <dbReference type="Pfam" id="PF00582"/>
    </source>
</evidence>
<evidence type="ECO:0000256" key="2">
    <source>
        <dbReference type="SAM" id="MobiDB-lite"/>
    </source>
</evidence>
<feature type="region of interest" description="Disordered" evidence="2">
    <location>
        <begin position="1"/>
        <end position="29"/>
    </location>
</feature>
<proteinExistence type="inferred from homology"/>
<dbReference type="Proteomes" id="UP000189229">
    <property type="component" value="Unassembled WGS sequence"/>
</dbReference>
<organism evidence="4 5">
    <name type="scientific">Mycobacterium kansasii</name>
    <dbReference type="NCBI Taxonomy" id="1768"/>
    <lineage>
        <taxon>Bacteria</taxon>
        <taxon>Bacillati</taxon>
        <taxon>Actinomycetota</taxon>
        <taxon>Actinomycetes</taxon>
        <taxon>Mycobacteriales</taxon>
        <taxon>Mycobacteriaceae</taxon>
        <taxon>Mycobacterium</taxon>
    </lineage>
</organism>
<comment type="caution">
    <text evidence="4">The sequence shown here is derived from an EMBL/GenBank/DDBJ whole genome shotgun (WGS) entry which is preliminary data.</text>
</comment>
<dbReference type="AlphaFoldDB" id="A0A1V3XA40"/>
<protein>
    <submittedName>
        <fullName evidence="4">Universal stress protein</fullName>
    </submittedName>
</protein>
<sequence>MARRTRARNHRTGRQGRRRGHLDKPRPHVTSEVLHAAIVPALVDLSKSADMVVVGCRGHDGVAGALLGSVSSGLAHHAHCPVAVIHDEDVLEARSPQAAVVVGIDGSPTSELATDIAFDEASRRGVELVALHAWSDMGPLDFPSTNWAPIEWRNIEDQEKEVLAERLSGWQERYPDVVVRKVVVCDRPAPVCSNKQRPLSYWWWAAMAAAGSPACCSARSAGRSSTRHRFR</sequence>
<comment type="similarity">
    <text evidence="1">Belongs to the universal stress protein A family.</text>
</comment>
<dbReference type="PRINTS" id="PR01438">
    <property type="entry name" value="UNVRSLSTRESS"/>
</dbReference>
<evidence type="ECO:0000313" key="4">
    <source>
        <dbReference type="EMBL" id="OOK75997.1"/>
    </source>
</evidence>
<feature type="compositionally biased region" description="Basic residues" evidence="2">
    <location>
        <begin position="1"/>
        <end position="21"/>
    </location>
</feature>
<feature type="domain" description="UspA" evidence="3">
    <location>
        <begin position="24"/>
        <end position="86"/>
    </location>
</feature>
<dbReference type="PANTHER" id="PTHR46268">
    <property type="entry name" value="STRESS RESPONSE PROTEIN NHAX"/>
    <property type="match status" value="1"/>
</dbReference>
<dbReference type="Gene3D" id="3.40.50.620">
    <property type="entry name" value="HUPs"/>
    <property type="match status" value="2"/>
</dbReference>
<accession>A0A1V3XA40</accession>
<dbReference type="InterPro" id="IPR014729">
    <property type="entry name" value="Rossmann-like_a/b/a_fold"/>
</dbReference>